<feature type="region of interest" description="Disordered" evidence="1">
    <location>
        <begin position="37"/>
        <end position="57"/>
    </location>
</feature>
<organism evidence="2">
    <name type="scientific">Bacteroides intestinalis</name>
    <dbReference type="NCBI Taxonomy" id="329854"/>
    <lineage>
        <taxon>Bacteria</taxon>
        <taxon>Pseudomonadati</taxon>
        <taxon>Bacteroidota</taxon>
        <taxon>Bacteroidia</taxon>
        <taxon>Bacteroidales</taxon>
        <taxon>Bacteroidaceae</taxon>
        <taxon>Bacteroides</taxon>
    </lineage>
</organism>
<proteinExistence type="predicted"/>
<dbReference type="AlphaFoldDB" id="A0A6N2W8K3"/>
<sequence length="57" mass="6424">MTKKADAETTRGYKFTYSHLNRMTNAGYDRNGNILGLKRSGKNSSSAYGMMSKKRND</sequence>
<gene>
    <name evidence="2" type="ORF">BILFYP9_03210</name>
</gene>
<dbReference type="EMBL" id="CACRSU010000036">
    <property type="protein sequence ID" value="VYT38393.1"/>
    <property type="molecule type" value="Genomic_DNA"/>
</dbReference>
<accession>A0A6N2W8K3</accession>
<evidence type="ECO:0000313" key="2">
    <source>
        <dbReference type="EMBL" id="VYT38393.1"/>
    </source>
</evidence>
<protein>
    <submittedName>
        <fullName evidence="2">Uncharacterized protein</fullName>
    </submittedName>
</protein>
<reference evidence="2" key="1">
    <citation type="submission" date="2019-11" db="EMBL/GenBank/DDBJ databases">
        <authorList>
            <person name="Feng L."/>
        </authorList>
    </citation>
    <scope>NUCLEOTIDE SEQUENCE</scope>
    <source>
        <strain evidence="2">BintestinalisLFYP9</strain>
    </source>
</reference>
<name>A0A6N2W8K3_9BACE</name>
<dbReference type="RefSeq" id="WP_171032208.1">
    <property type="nucleotide sequence ID" value="NZ_BAABZC010000004.1"/>
</dbReference>
<evidence type="ECO:0000256" key="1">
    <source>
        <dbReference type="SAM" id="MobiDB-lite"/>
    </source>
</evidence>